<organism evidence="1 2">
    <name type="scientific">Paenibacillus filicis</name>
    <dbReference type="NCBI Taxonomy" id="669464"/>
    <lineage>
        <taxon>Bacteria</taxon>
        <taxon>Bacillati</taxon>
        <taxon>Bacillota</taxon>
        <taxon>Bacilli</taxon>
        <taxon>Bacillales</taxon>
        <taxon>Paenibacillaceae</taxon>
        <taxon>Paenibacillus</taxon>
    </lineage>
</organism>
<accession>A0ABU9DQS2</accession>
<sequence length="74" mass="8517">MSMDTYSNLIGVVLEKLIQTHKELQFNYEGLSGVLSQHTEEERRSIPELITIAELRDGYGELLHSLERRFPGVK</sequence>
<gene>
    <name evidence="1" type="ORF">WMW72_25160</name>
</gene>
<name>A0ABU9DQS2_9BACL</name>
<proteinExistence type="predicted"/>
<dbReference type="RefSeq" id="WP_341418328.1">
    <property type="nucleotide sequence ID" value="NZ_JBBPCC010000019.1"/>
</dbReference>
<dbReference type="EMBL" id="JBBPCC010000019">
    <property type="protein sequence ID" value="MEK8131200.1"/>
    <property type="molecule type" value="Genomic_DNA"/>
</dbReference>
<reference evidence="1 2" key="1">
    <citation type="submission" date="2024-04" db="EMBL/GenBank/DDBJ databases">
        <title>draft genome sequnece of Paenibacillus filicis.</title>
        <authorList>
            <person name="Kim D.-U."/>
        </authorList>
    </citation>
    <scope>NUCLEOTIDE SEQUENCE [LARGE SCALE GENOMIC DNA]</scope>
    <source>
        <strain evidence="1 2">KACC14197</strain>
    </source>
</reference>
<evidence type="ECO:0000313" key="2">
    <source>
        <dbReference type="Proteomes" id="UP001469365"/>
    </source>
</evidence>
<dbReference type="Proteomes" id="UP001469365">
    <property type="component" value="Unassembled WGS sequence"/>
</dbReference>
<evidence type="ECO:0000313" key="1">
    <source>
        <dbReference type="EMBL" id="MEK8131200.1"/>
    </source>
</evidence>
<keyword evidence="2" id="KW-1185">Reference proteome</keyword>
<protein>
    <submittedName>
        <fullName evidence="1">Uncharacterized protein</fullName>
    </submittedName>
</protein>
<comment type="caution">
    <text evidence="1">The sequence shown here is derived from an EMBL/GenBank/DDBJ whole genome shotgun (WGS) entry which is preliminary data.</text>
</comment>